<organism evidence="1 2">
    <name type="scientific">Naganishia onofrii</name>
    <dbReference type="NCBI Taxonomy" id="1851511"/>
    <lineage>
        <taxon>Eukaryota</taxon>
        <taxon>Fungi</taxon>
        <taxon>Dikarya</taxon>
        <taxon>Basidiomycota</taxon>
        <taxon>Agaricomycotina</taxon>
        <taxon>Tremellomycetes</taxon>
        <taxon>Filobasidiales</taxon>
        <taxon>Filobasidiaceae</taxon>
        <taxon>Naganishia</taxon>
    </lineage>
</organism>
<proteinExistence type="predicted"/>
<gene>
    <name evidence="1" type="ORF">QFC24_000430</name>
</gene>
<name>A0ACC2XVU1_9TREE</name>
<dbReference type="EMBL" id="JASBWV010000001">
    <property type="protein sequence ID" value="KAJ9128138.1"/>
    <property type="molecule type" value="Genomic_DNA"/>
</dbReference>
<evidence type="ECO:0000313" key="1">
    <source>
        <dbReference type="EMBL" id="KAJ9128138.1"/>
    </source>
</evidence>
<reference evidence="1" key="1">
    <citation type="submission" date="2023-04" db="EMBL/GenBank/DDBJ databases">
        <title>Draft Genome sequencing of Naganishia species isolated from polar environments using Oxford Nanopore Technology.</title>
        <authorList>
            <person name="Leo P."/>
            <person name="Venkateswaran K."/>
        </authorList>
    </citation>
    <scope>NUCLEOTIDE SEQUENCE</scope>
    <source>
        <strain evidence="1">DBVPG 5303</strain>
    </source>
</reference>
<evidence type="ECO:0000313" key="2">
    <source>
        <dbReference type="Proteomes" id="UP001234202"/>
    </source>
</evidence>
<keyword evidence="2" id="KW-1185">Reference proteome</keyword>
<accession>A0ACC2XVU1</accession>
<comment type="caution">
    <text evidence="1">The sequence shown here is derived from an EMBL/GenBank/DDBJ whole genome shotgun (WGS) entry which is preliminary data.</text>
</comment>
<sequence length="825" mass="92495">MDAPLAPQRSKNHQDGFQSPSGQISKAAFFRARPFSGQANNRTSFVDNDNGPSSVQNVEESSSTSSIALAIASGAQNWPDTSRQAIQDSHLGTMSPPATQGHSPVTLHEHRAESIDYDKPLPADLSRIRSARNGVGDVRGEASHKASPRAEPSSVMNRSSSKASSRVGQVKRVDTLVRNSPESSNSHMSGESGDLLMSLMAGQAAMDNQNMPISSWEQVEEWKKELSMLSSRLETQMAKHQREQKILTAARTLAKLNMNNKRMSKQTSDSVEVAEQRVSEAEKEMLSLQGREGAMRRALMEHQAGVLAWEMRRLEAANQAAEEKAARFQKEAEEAKELRVIAQRVHQQEKQLKDYLSRMQQLGATITDISGRERSLLAKVEALDHEKKHCQNQSASLSQENEMLRKQDAASRKREDEWSRAMPLLAQILNVPSSLSFAEMTEAVKALRSSATRKEEELRVAKEEMREVNMGMENELNRVATDKDVYKVRIEELEREIVERKRSVSRRADLESSVKQLSDKINLLESENAQMHAALAAAENQAWNRAANTSSNESASRLKVLRAEMEAQDVVMEELWTVLPTPASRRATGLVDAVTDQLSSQVSSPATECRPEALRGLFSPAPLSGQEGFAGLQETVRRVRTLIEDSKVIVERTVQAGKERELFKNNHARAQRLMEESHASLATYQRQVNILEAKLKKAKEDGKQTNNPDIAILEQRIRDAEQAKNTAEKDLARLVKTCQQLREANDILSQRALGVSDEIEQEKRKIQSQTQKDIEDLRRQLTDGDEEMERVRSREQNQRLQLLDELNSAQEKIDKLNMQLRARGG</sequence>
<dbReference type="Proteomes" id="UP001234202">
    <property type="component" value="Unassembled WGS sequence"/>
</dbReference>
<protein>
    <submittedName>
        <fullName evidence="1">Uncharacterized protein</fullName>
    </submittedName>
</protein>